<accession>G5K2F2</accession>
<keyword evidence="2" id="KW-1185">Reference proteome</keyword>
<evidence type="ECO:0000313" key="2">
    <source>
        <dbReference type="Proteomes" id="UP000003330"/>
    </source>
</evidence>
<dbReference type="Gene3D" id="3.10.450.540">
    <property type="match status" value="1"/>
</dbReference>
<organism evidence="1 2">
    <name type="scientific">Streptococcus ictaluri 707-05</name>
    <dbReference type="NCBI Taxonomy" id="764299"/>
    <lineage>
        <taxon>Bacteria</taxon>
        <taxon>Bacillati</taxon>
        <taxon>Bacillota</taxon>
        <taxon>Bacilli</taxon>
        <taxon>Lactobacillales</taxon>
        <taxon>Streptococcaceae</taxon>
        <taxon>Streptococcus</taxon>
    </lineage>
</organism>
<sequence length="55" mass="6410">MDQADDQIYQLTYVLAIKDGETRTQTRLTLTVKEVSMTPYGYQIIKIPKQTNYPK</sequence>
<dbReference type="Proteomes" id="UP000003330">
    <property type="component" value="Unassembled WGS sequence"/>
</dbReference>
<evidence type="ECO:0000313" key="1">
    <source>
        <dbReference type="EMBL" id="EHI69512.1"/>
    </source>
</evidence>
<gene>
    <name evidence="1" type="ORF">STRIC_0964</name>
</gene>
<proteinExistence type="predicted"/>
<comment type="caution">
    <text evidence="1">The sequence shown here is derived from an EMBL/GenBank/DDBJ whole genome shotgun (WGS) entry which is preliminary data.</text>
</comment>
<dbReference type="AlphaFoldDB" id="G5K2F2"/>
<name>G5K2F2_9STRE</name>
<protein>
    <submittedName>
        <fullName evidence="1">Uncharacterized protein</fullName>
    </submittedName>
</protein>
<dbReference type="EMBL" id="AEUX02000006">
    <property type="protein sequence ID" value="EHI69512.1"/>
    <property type="molecule type" value="Genomic_DNA"/>
</dbReference>
<reference evidence="1 2" key="1">
    <citation type="journal article" date="2014" name="Int. J. Syst. Evol. Microbiol.">
        <title>Phylogenomics and the dynamic genome evolution of the genus Streptococcus.</title>
        <authorList>
            <consortium name="The Broad Institute Genome Sequencing Platform"/>
            <person name="Richards V.P."/>
            <person name="Palmer S.R."/>
            <person name="Pavinski Bitar P.D."/>
            <person name="Qin X."/>
            <person name="Weinstock G.M."/>
            <person name="Highlander S.K."/>
            <person name="Town C.D."/>
            <person name="Burne R.A."/>
            <person name="Stanhope M.J."/>
        </authorList>
    </citation>
    <scope>NUCLEOTIDE SEQUENCE [LARGE SCALE GENOMIC DNA]</scope>
    <source>
        <strain evidence="1 2">707-05</strain>
    </source>
</reference>